<evidence type="ECO:0000313" key="5">
    <source>
        <dbReference type="EMBL" id="CAB4555163.1"/>
    </source>
</evidence>
<feature type="domain" description="Flavoprotein" evidence="3">
    <location>
        <begin position="6"/>
        <end position="171"/>
    </location>
</feature>
<dbReference type="AlphaFoldDB" id="A0A6J6CY96"/>
<organism evidence="5">
    <name type="scientific">freshwater metagenome</name>
    <dbReference type="NCBI Taxonomy" id="449393"/>
    <lineage>
        <taxon>unclassified sequences</taxon>
        <taxon>metagenomes</taxon>
        <taxon>ecological metagenomes</taxon>
    </lineage>
</organism>
<evidence type="ECO:0000259" key="3">
    <source>
        <dbReference type="Pfam" id="PF02441"/>
    </source>
</evidence>
<reference evidence="5" key="1">
    <citation type="submission" date="2020-05" db="EMBL/GenBank/DDBJ databases">
        <authorList>
            <person name="Chiriac C."/>
            <person name="Salcher M."/>
            <person name="Ghai R."/>
            <person name="Kavagutti S V."/>
        </authorList>
    </citation>
    <scope>NUCLEOTIDE SEQUENCE</scope>
</reference>
<feature type="domain" description="DNA/pantothenate metabolism flavoprotein C-terminal" evidence="4">
    <location>
        <begin position="185"/>
        <end position="397"/>
    </location>
</feature>
<dbReference type="Pfam" id="PF04127">
    <property type="entry name" value="DFP"/>
    <property type="match status" value="1"/>
</dbReference>
<dbReference type="PANTHER" id="PTHR14359:SF6">
    <property type="entry name" value="PHOSPHOPANTOTHENOYLCYSTEINE DECARBOXYLASE"/>
    <property type="match status" value="1"/>
</dbReference>
<dbReference type="Gene3D" id="3.40.50.1950">
    <property type="entry name" value="Flavin prenyltransferase-like"/>
    <property type="match status" value="1"/>
</dbReference>
<dbReference type="InterPro" id="IPR036551">
    <property type="entry name" value="Flavin_trans-like"/>
</dbReference>
<dbReference type="InterPro" id="IPR007085">
    <property type="entry name" value="DNA/pantothenate-metab_flavo_C"/>
</dbReference>
<dbReference type="InterPro" id="IPR005252">
    <property type="entry name" value="CoaBC"/>
</dbReference>
<sequence length="398" mass="41858">MTRQLRIVVGITGGIAAYKALSVVRAFVRDGHDVNVVATDAALEFVGRASLEALSRNPISTGLYDDVANVRHVQLGQTADVVVVAPATANTLANMAGGHAHDLLGNILLATRGRVVVAPAMHTEMWNHPATQANVATLRARGVSIVGPETGNLTGDDSGVGRMVEPDSLVAACYAAAHSPQRLDLVGKRILISGGGTREQIDPVRFLGNRSSGRQAVALAEAALARGAKVSFVHAFMDVAVPAGVDAHHTPTAAEMLETMVQLSPQHDIVVMAAAVADYRPVDISDEKIKKSADGAPVKLGLEQTADVLATISQSPGRTNLIVGFAAETASGSALEELAREKCERKRCDVVAANTVSWTEGIASHDNAVTLVWRNTPKIERITGDKLSVAHRILDMLV</sequence>
<dbReference type="HAMAP" id="MF_02225">
    <property type="entry name" value="CoaBC"/>
    <property type="match status" value="1"/>
</dbReference>
<dbReference type="EMBL" id="CAEZTD010000015">
    <property type="protein sequence ID" value="CAB4555163.1"/>
    <property type="molecule type" value="Genomic_DNA"/>
</dbReference>
<gene>
    <name evidence="5" type="ORF">UFOPK1591_00323</name>
</gene>
<dbReference type="GO" id="GO:0015937">
    <property type="term" value="P:coenzyme A biosynthetic process"/>
    <property type="evidence" value="ECO:0007669"/>
    <property type="project" value="InterPro"/>
</dbReference>
<protein>
    <submittedName>
        <fullName evidence="5">Unannotated protein</fullName>
    </submittedName>
</protein>
<keyword evidence="1" id="KW-0210">Decarboxylase</keyword>
<proteinExistence type="inferred from homology"/>
<dbReference type="GO" id="GO:0004632">
    <property type="term" value="F:phosphopantothenate--cysteine ligase activity"/>
    <property type="evidence" value="ECO:0007669"/>
    <property type="project" value="InterPro"/>
</dbReference>
<keyword evidence="2" id="KW-0456">Lyase</keyword>
<dbReference type="SUPFAM" id="SSF52507">
    <property type="entry name" value="Homo-oligomeric flavin-containing Cys decarboxylases, HFCD"/>
    <property type="match status" value="1"/>
</dbReference>
<dbReference type="NCBIfam" id="TIGR00521">
    <property type="entry name" value="coaBC_dfp"/>
    <property type="match status" value="1"/>
</dbReference>
<dbReference type="GO" id="GO:0010181">
    <property type="term" value="F:FMN binding"/>
    <property type="evidence" value="ECO:0007669"/>
    <property type="project" value="InterPro"/>
</dbReference>
<dbReference type="InterPro" id="IPR035929">
    <property type="entry name" value="CoaB-like_sf"/>
</dbReference>
<dbReference type="Gene3D" id="3.40.50.10300">
    <property type="entry name" value="CoaB-like"/>
    <property type="match status" value="1"/>
</dbReference>
<accession>A0A6J6CY96</accession>
<name>A0A6J6CY96_9ZZZZ</name>
<evidence type="ECO:0000256" key="2">
    <source>
        <dbReference type="ARBA" id="ARBA00023239"/>
    </source>
</evidence>
<evidence type="ECO:0000256" key="1">
    <source>
        <dbReference type="ARBA" id="ARBA00022793"/>
    </source>
</evidence>
<evidence type="ECO:0000259" key="4">
    <source>
        <dbReference type="Pfam" id="PF04127"/>
    </source>
</evidence>
<dbReference type="PANTHER" id="PTHR14359">
    <property type="entry name" value="HOMO-OLIGOMERIC FLAVIN CONTAINING CYS DECARBOXYLASE FAMILY"/>
    <property type="match status" value="1"/>
</dbReference>
<dbReference type="SUPFAM" id="SSF102645">
    <property type="entry name" value="CoaB-like"/>
    <property type="match status" value="1"/>
</dbReference>
<dbReference type="GO" id="GO:0004633">
    <property type="term" value="F:phosphopantothenoylcysteine decarboxylase activity"/>
    <property type="evidence" value="ECO:0007669"/>
    <property type="project" value="InterPro"/>
</dbReference>
<dbReference type="GO" id="GO:0071513">
    <property type="term" value="C:phosphopantothenoylcysteine decarboxylase complex"/>
    <property type="evidence" value="ECO:0007669"/>
    <property type="project" value="TreeGrafter"/>
</dbReference>
<dbReference type="GO" id="GO:0015941">
    <property type="term" value="P:pantothenate catabolic process"/>
    <property type="evidence" value="ECO:0007669"/>
    <property type="project" value="InterPro"/>
</dbReference>
<dbReference type="InterPro" id="IPR003382">
    <property type="entry name" value="Flavoprotein"/>
</dbReference>
<dbReference type="Pfam" id="PF02441">
    <property type="entry name" value="Flavoprotein"/>
    <property type="match status" value="1"/>
</dbReference>